<feature type="signal peptide" evidence="10">
    <location>
        <begin position="1"/>
        <end position="18"/>
    </location>
</feature>
<comment type="function">
    <text evidence="9">Ligand for members of the frizzled family of seven transmembrane receptors.</text>
</comment>
<dbReference type="SMART" id="SM00097">
    <property type="entry name" value="WNT1"/>
    <property type="match status" value="1"/>
</dbReference>
<organism evidence="11 12">
    <name type="scientific">Cloeon dipterum</name>
    <dbReference type="NCBI Taxonomy" id="197152"/>
    <lineage>
        <taxon>Eukaryota</taxon>
        <taxon>Metazoa</taxon>
        <taxon>Ecdysozoa</taxon>
        <taxon>Arthropoda</taxon>
        <taxon>Hexapoda</taxon>
        <taxon>Insecta</taxon>
        <taxon>Pterygota</taxon>
        <taxon>Palaeoptera</taxon>
        <taxon>Ephemeroptera</taxon>
        <taxon>Pisciforma</taxon>
        <taxon>Baetidae</taxon>
        <taxon>Cloeon</taxon>
    </lineage>
</organism>
<evidence type="ECO:0000313" key="11">
    <source>
        <dbReference type="EMBL" id="CAB3368948.1"/>
    </source>
</evidence>
<dbReference type="PROSITE" id="PS00246">
    <property type="entry name" value="WNT1"/>
    <property type="match status" value="1"/>
</dbReference>
<gene>
    <name evidence="11" type="ORF">CLODIP_2_CD11001</name>
</gene>
<accession>A0A8S1CKR1</accession>
<evidence type="ECO:0000256" key="6">
    <source>
        <dbReference type="ARBA" id="ARBA00022687"/>
    </source>
</evidence>
<dbReference type="GO" id="GO:0045165">
    <property type="term" value="P:cell fate commitment"/>
    <property type="evidence" value="ECO:0007669"/>
    <property type="project" value="TreeGrafter"/>
</dbReference>
<name>A0A8S1CKR1_9INSE</name>
<dbReference type="GO" id="GO:0005109">
    <property type="term" value="F:frizzled binding"/>
    <property type="evidence" value="ECO:0007669"/>
    <property type="project" value="TreeGrafter"/>
</dbReference>
<evidence type="ECO:0000256" key="4">
    <source>
        <dbReference type="ARBA" id="ARBA00022525"/>
    </source>
</evidence>
<dbReference type="PANTHER" id="PTHR12027:SF98">
    <property type="entry name" value="PROTEIN WNT"/>
    <property type="match status" value="1"/>
</dbReference>
<evidence type="ECO:0000256" key="8">
    <source>
        <dbReference type="ARBA" id="ARBA00023288"/>
    </source>
</evidence>
<keyword evidence="8" id="KW-0449">Lipoprotein</keyword>
<dbReference type="GO" id="GO:0030182">
    <property type="term" value="P:neuron differentiation"/>
    <property type="evidence" value="ECO:0007669"/>
    <property type="project" value="TreeGrafter"/>
</dbReference>
<evidence type="ECO:0000256" key="3">
    <source>
        <dbReference type="ARBA" id="ARBA00022473"/>
    </source>
</evidence>
<keyword evidence="5" id="KW-0272">Extracellular matrix</keyword>
<keyword evidence="6 9" id="KW-0879">Wnt signaling pathway</keyword>
<evidence type="ECO:0000313" key="12">
    <source>
        <dbReference type="Proteomes" id="UP000494165"/>
    </source>
</evidence>
<feature type="chain" id="PRO_5035791515" description="Protein Wnt" evidence="10">
    <location>
        <begin position="19"/>
        <end position="376"/>
    </location>
</feature>
<evidence type="ECO:0000256" key="7">
    <source>
        <dbReference type="ARBA" id="ARBA00023157"/>
    </source>
</evidence>
<dbReference type="Pfam" id="PF00110">
    <property type="entry name" value="wnt"/>
    <property type="match status" value="1"/>
</dbReference>
<comment type="subcellular location">
    <subcellularLocation>
        <location evidence="1 9">Secreted</location>
        <location evidence="1 9">Extracellular space</location>
        <location evidence="1 9">Extracellular matrix</location>
    </subcellularLocation>
</comment>
<sequence>MYRVSFHLVSIVLGLALAVNVPNTQPSLNSTLPPRQLDLGAAVIKWRHFQGLSKEQRMMWSEKPKEAAVVLQGMEVAMEECQHQLRWHRWNCSSLHKTKSRKRSISLLNKGYKESAFAYALTSAGVMHAIIKACHKGILPGCCGEVDVRDSRKFKDEKGTQIKIYKLGASYEFNEVFNDTAQQERLSQQSRNSWKWKGCPANLRYGAKYSELFLDLREMSKTDLQSDVILHNYRAGREAVSKNARQRCKCHGVSGSCTLSTCWLGIPEFRSVGNTLMGKFKTAIFVKQDNLGRNAGRNELEIAEETDNSINFLRGRTRRYYLWKNSTHLKNQHMEPQVSELLYFKESPTFCNEADDSPGTVGRRCAFHDKFTQQFN</sequence>
<evidence type="ECO:0000256" key="5">
    <source>
        <dbReference type="ARBA" id="ARBA00022530"/>
    </source>
</evidence>
<protein>
    <recommendedName>
        <fullName evidence="9">Protein Wnt</fullName>
    </recommendedName>
</protein>
<dbReference type="InterPro" id="IPR005817">
    <property type="entry name" value="Wnt"/>
</dbReference>
<comment type="caution">
    <text evidence="11">The sequence shown here is derived from an EMBL/GenBank/DDBJ whole genome shotgun (WGS) entry which is preliminary data.</text>
</comment>
<dbReference type="GO" id="GO:0005125">
    <property type="term" value="F:cytokine activity"/>
    <property type="evidence" value="ECO:0007669"/>
    <property type="project" value="TreeGrafter"/>
</dbReference>
<keyword evidence="4" id="KW-0964">Secreted</keyword>
<dbReference type="AlphaFoldDB" id="A0A8S1CKR1"/>
<dbReference type="GO" id="GO:0005615">
    <property type="term" value="C:extracellular space"/>
    <property type="evidence" value="ECO:0007669"/>
    <property type="project" value="TreeGrafter"/>
</dbReference>
<evidence type="ECO:0000256" key="10">
    <source>
        <dbReference type="SAM" id="SignalP"/>
    </source>
</evidence>
<dbReference type="PANTHER" id="PTHR12027">
    <property type="entry name" value="WNT RELATED"/>
    <property type="match status" value="1"/>
</dbReference>
<evidence type="ECO:0000256" key="1">
    <source>
        <dbReference type="ARBA" id="ARBA00004498"/>
    </source>
</evidence>
<comment type="similarity">
    <text evidence="2 9">Belongs to the Wnt family.</text>
</comment>
<keyword evidence="7" id="KW-1015">Disulfide bond</keyword>
<dbReference type="GO" id="GO:0060070">
    <property type="term" value="P:canonical Wnt signaling pathway"/>
    <property type="evidence" value="ECO:0007669"/>
    <property type="project" value="TreeGrafter"/>
</dbReference>
<keyword evidence="10" id="KW-0732">Signal</keyword>
<proteinExistence type="inferred from homology"/>
<keyword evidence="3 9" id="KW-0217">Developmental protein</keyword>
<reference evidence="11 12" key="1">
    <citation type="submission" date="2020-04" db="EMBL/GenBank/DDBJ databases">
        <authorList>
            <person name="Alioto T."/>
            <person name="Alioto T."/>
            <person name="Gomez Garrido J."/>
        </authorList>
    </citation>
    <scope>NUCLEOTIDE SEQUENCE [LARGE SCALE GENOMIC DNA]</scope>
</reference>
<evidence type="ECO:0000256" key="9">
    <source>
        <dbReference type="RuleBase" id="RU003500"/>
    </source>
</evidence>
<dbReference type="Proteomes" id="UP000494165">
    <property type="component" value="Unassembled WGS sequence"/>
</dbReference>
<dbReference type="PRINTS" id="PR01349">
    <property type="entry name" value="WNTPROTEIN"/>
</dbReference>
<dbReference type="InterPro" id="IPR018161">
    <property type="entry name" value="Wnt_CS"/>
</dbReference>
<keyword evidence="12" id="KW-1185">Reference proteome</keyword>
<dbReference type="EMBL" id="CADEPI010000041">
    <property type="protein sequence ID" value="CAB3368948.1"/>
    <property type="molecule type" value="Genomic_DNA"/>
</dbReference>
<dbReference type="OrthoDB" id="5945655at2759"/>
<evidence type="ECO:0000256" key="2">
    <source>
        <dbReference type="ARBA" id="ARBA00005683"/>
    </source>
</evidence>